<evidence type="ECO:0000313" key="2">
    <source>
        <dbReference type="Proteomes" id="UP000267223"/>
    </source>
</evidence>
<evidence type="ECO:0000313" key="1">
    <source>
        <dbReference type="EMBL" id="RNI35420.1"/>
    </source>
</evidence>
<proteinExistence type="predicted"/>
<dbReference type="AlphaFoldDB" id="A0A3M9NC90"/>
<dbReference type="Proteomes" id="UP000267223">
    <property type="component" value="Unassembled WGS sequence"/>
</dbReference>
<gene>
    <name evidence="1" type="ORF">EFY79_12915</name>
</gene>
<protein>
    <submittedName>
        <fullName evidence="1">Uncharacterized protein</fullName>
    </submittedName>
</protein>
<organism evidence="1 2">
    <name type="scientific">Hanamia caeni</name>
    <dbReference type="NCBI Taxonomy" id="2294116"/>
    <lineage>
        <taxon>Bacteria</taxon>
        <taxon>Pseudomonadati</taxon>
        <taxon>Bacteroidota</taxon>
        <taxon>Chitinophagia</taxon>
        <taxon>Chitinophagales</taxon>
        <taxon>Chitinophagaceae</taxon>
        <taxon>Hanamia</taxon>
    </lineage>
</organism>
<name>A0A3M9NC90_9BACT</name>
<accession>A0A3M9NC90</accession>
<dbReference type="EMBL" id="RJJR01000010">
    <property type="protein sequence ID" value="RNI35420.1"/>
    <property type="molecule type" value="Genomic_DNA"/>
</dbReference>
<keyword evidence="2" id="KW-1185">Reference proteome</keyword>
<sequence>MVWLLSVTGKRPFLITANKNPSYSFVYYGYGWFYLNKGLICKNKPIIKNEEKVGVKNCRNQKLVYFYGVLRPLPDIIEKAALPH</sequence>
<comment type="caution">
    <text evidence="1">The sequence shown here is derived from an EMBL/GenBank/DDBJ whole genome shotgun (WGS) entry which is preliminary data.</text>
</comment>
<reference evidence="1 2" key="1">
    <citation type="submission" date="2018-11" db="EMBL/GenBank/DDBJ databases">
        <title>Draft genome sequence of Ferruginibacter sp. BO-59.</title>
        <authorList>
            <person name="Im W.T."/>
        </authorList>
    </citation>
    <scope>NUCLEOTIDE SEQUENCE [LARGE SCALE GENOMIC DNA]</scope>
    <source>
        <strain evidence="1 2">BO-59</strain>
    </source>
</reference>